<accession>A0AC61RQL4</accession>
<gene>
    <name evidence="1" type="ORF">E5329_22065</name>
</gene>
<organism evidence="1 2">
    <name type="scientific">Petralouisia muris</name>
    <dbReference type="NCBI Taxonomy" id="3032872"/>
    <lineage>
        <taxon>Bacteria</taxon>
        <taxon>Bacillati</taxon>
        <taxon>Bacillota</taxon>
        <taxon>Clostridia</taxon>
        <taxon>Lachnospirales</taxon>
        <taxon>Lachnospiraceae</taxon>
        <taxon>Petralouisia</taxon>
    </lineage>
</organism>
<dbReference type="EMBL" id="SRYA01000064">
    <property type="protein sequence ID" value="TGY91251.1"/>
    <property type="molecule type" value="Genomic_DNA"/>
</dbReference>
<sequence length="848" mass="92544">MVRITDETMQPFEKEHIDAVRKAAPECTLFLKRDGTLPLDAPCRVALYGSGARKTIKGGTGSGDVNVRHFVTIEEGLQKAGFEITTKKWLDEYDALLVSRRAEFVRQVKEEARQLGINPVMYCMGKAMPEPGYEFALDAGGEMAVYALARISGEGADRAMVAGDISLSETEIQDILALNKKYEKFVLVLNVGGMVDLEPVKDVKNILLLGQLGTPTGDVLADLLLGKSYPSGKLAMTWAPIGKYASTKGFGDMDDTLYTEGIYVGYRYFDTVHEKPDFPFGYGLSYTNFEMAVKDTVVETGKITVTVEVRNTGTFAGKETVQVYYSAPAGKLDKPYQELAAFGKTKELRPGECANVTLGFNIVDMASYDTELSSYILEGGKYIIRVGNSSEDAVPCCKVVLDETAVIRKVKNICPGCTFKDFVPETETDAASETVKDRSMADIPVHRIWAKDMPQEIVVYDEMPREQAGNACTWEDVKNGRSTIDEFVGSLNEKQLAYLSIGLFEDHAGMGSIVGAAAQSVAGAAGESSQRLQDLGVPSLVMADGPAGLRLCTKYKVVDGKAKGVDSPLAGFTDFLDAEQLRQMAAMAPRPSEEELAAPLNYMYCTAIPIGTALAQSFSEEVCRMCGDIVGDEMEKFGIHLWLAPAMNIQRSPLCGRNFEYYSEDPLVSGRLAAAVTKSVQAHKGCGVTVKHFALNNQETNRTASNSIVSERAIREIYLRGFEICVREAQPHTLMSSYNLVNGEHTCNSRDLQTHVLRNEWGFEGMVMTDWYAAGSTMLGINKGESKHPAGSSAGCIHAGNDLVMPGMQADLDDMMDALSNPEHAYPITKAQLQVTAKRVLEMVLKLT</sequence>
<dbReference type="Proteomes" id="UP000304953">
    <property type="component" value="Unassembled WGS sequence"/>
</dbReference>
<comment type="caution">
    <text evidence="1">The sequence shown here is derived from an EMBL/GenBank/DDBJ whole genome shotgun (WGS) entry which is preliminary data.</text>
</comment>
<protein>
    <submittedName>
        <fullName evidence="1">Beta-glucosidase</fullName>
    </submittedName>
</protein>
<reference evidence="1" key="1">
    <citation type="submission" date="2019-04" db="EMBL/GenBank/DDBJ databases">
        <title>Microbes associate with the intestines of laboratory mice.</title>
        <authorList>
            <person name="Navarre W."/>
            <person name="Wong E."/>
            <person name="Huang K."/>
            <person name="Tropini C."/>
            <person name="Ng K."/>
            <person name="Yu B."/>
        </authorList>
    </citation>
    <scope>NUCLEOTIDE SEQUENCE</scope>
    <source>
        <strain evidence="1">NM01_1-7b</strain>
    </source>
</reference>
<evidence type="ECO:0000313" key="2">
    <source>
        <dbReference type="Proteomes" id="UP000304953"/>
    </source>
</evidence>
<name>A0AC61RQL4_9FIRM</name>
<evidence type="ECO:0000313" key="1">
    <source>
        <dbReference type="EMBL" id="TGY91251.1"/>
    </source>
</evidence>
<proteinExistence type="predicted"/>
<keyword evidence="2" id="KW-1185">Reference proteome</keyword>